<evidence type="ECO:0000256" key="5">
    <source>
        <dbReference type="ARBA" id="ARBA00022741"/>
    </source>
</evidence>
<dbReference type="InterPro" id="IPR035907">
    <property type="entry name" value="Hppk_sf"/>
</dbReference>
<evidence type="ECO:0000256" key="6">
    <source>
        <dbReference type="ARBA" id="ARBA00022777"/>
    </source>
</evidence>
<sequence>MIDAFIALGTNIEPRENHLYQAIKSLQDHEAIELASQSSIYETDPVGYTDQADFLNMVVHVKVNLSPHELLWVCQSIEQQLGRKRTVRFGPRSIDLDILLFNHQSMETDDLTIPHPRMLERAFVLIPLKEVAPKVKVNGRFVTDWVESLPDDDLAGVRVYNE</sequence>
<dbReference type="PROSITE" id="PS00794">
    <property type="entry name" value="HPPK"/>
    <property type="match status" value="1"/>
</dbReference>
<evidence type="ECO:0000256" key="4">
    <source>
        <dbReference type="ARBA" id="ARBA00022679"/>
    </source>
</evidence>
<organism evidence="10 11">
    <name type="scientific">Piscibacillus salipiscarius</name>
    <dbReference type="NCBI Taxonomy" id="299480"/>
    <lineage>
        <taxon>Bacteria</taxon>
        <taxon>Bacillati</taxon>
        <taxon>Bacillota</taxon>
        <taxon>Bacilli</taxon>
        <taxon>Bacillales</taxon>
        <taxon>Bacillaceae</taxon>
        <taxon>Piscibacillus</taxon>
    </lineage>
</organism>
<evidence type="ECO:0000256" key="8">
    <source>
        <dbReference type="ARBA" id="ARBA00022909"/>
    </source>
</evidence>
<dbReference type="EC" id="2.7.6.3" evidence="3"/>
<keyword evidence="5" id="KW-0547">Nucleotide-binding</keyword>
<evidence type="ECO:0000313" key="10">
    <source>
        <dbReference type="EMBL" id="MFD2639589.1"/>
    </source>
</evidence>
<dbReference type="RefSeq" id="WP_054755029.1">
    <property type="nucleotide sequence ID" value="NZ_JBHUMZ010000038.1"/>
</dbReference>
<dbReference type="Gene3D" id="3.30.70.560">
    <property type="entry name" value="7,8-Dihydro-6-hydroxymethylpterin-pyrophosphokinase HPPK"/>
    <property type="match status" value="1"/>
</dbReference>
<reference evidence="11" key="1">
    <citation type="journal article" date="2019" name="Int. J. Syst. Evol. Microbiol.">
        <title>The Global Catalogue of Microorganisms (GCM) 10K type strain sequencing project: providing services to taxonomists for standard genome sequencing and annotation.</title>
        <authorList>
            <consortium name="The Broad Institute Genomics Platform"/>
            <consortium name="The Broad Institute Genome Sequencing Center for Infectious Disease"/>
            <person name="Wu L."/>
            <person name="Ma J."/>
        </authorList>
    </citation>
    <scope>NUCLEOTIDE SEQUENCE [LARGE SCALE GENOMIC DNA]</scope>
    <source>
        <strain evidence="11">TISTR 1571</strain>
    </source>
</reference>
<evidence type="ECO:0000259" key="9">
    <source>
        <dbReference type="PROSITE" id="PS00794"/>
    </source>
</evidence>
<evidence type="ECO:0000313" key="11">
    <source>
        <dbReference type="Proteomes" id="UP001597452"/>
    </source>
</evidence>
<evidence type="ECO:0000256" key="7">
    <source>
        <dbReference type="ARBA" id="ARBA00022840"/>
    </source>
</evidence>
<dbReference type="PANTHER" id="PTHR43071">
    <property type="entry name" value="2-AMINO-4-HYDROXY-6-HYDROXYMETHYLDIHYDROPTERIDINE PYROPHOSPHOKINASE"/>
    <property type="match status" value="1"/>
</dbReference>
<keyword evidence="7" id="KW-0067">ATP-binding</keyword>
<dbReference type="Pfam" id="PF01288">
    <property type="entry name" value="HPPK"/>
    <property type="match status" value="1"/>
</dbReference>
<keyword evidence="6" id="KW-0418">Kinase</keyword>
<accession>A0ABW5QCB9</accession>
<proteinExistence type="predicted"/>
<name>A0ABW5QCB9_9BACI</name>
<dbReference type="CDD" id="cd00483">
    <property type="entry name" value="HPPK"/>
    <property type="match status" value="1"/>
</dbReference>
<comment type="caution">
    <text evidence="10">The sequence shown here is derived from an EMBL/GenBank/DDBJ whole genome shotgun (WGS) entry which is preliminary data.</text>
</comment>
<dbReference type="GO" id="GO:0003848">
    <property type="term" value="F:2-amino-4-hydroxy-6-hydroxymethyldihydropteridine diphosphokinase activity"/>
    <property type="evidence" value="ECO:0007669"/>
    <property type="project" value="UniProtKB-EC"/>
</dbReference>
<evidence type="ECO:0000256" key="2">
    <source>
        <dbReference type="ARBA" id="ARBA00005051"/>
    </source>
</evidence>
<keyword evidence="4 10" id="KW-0808">Transferase</keyword>
<evidence type="ECO:0000256" key="3">
    <source>
        <dbReference type="ARBA" id="ARBA00013253"/>
    </source>
</evidence>
<gene>
    <name evidence="10" type="primary">folK</name>
    <name evidence="10" type="ORF">ACFSW4_11990</name>
</gene>
<dbReference type="EMBL" id="JBHUMZ010000038">
    <property type="protein sequence ID" value="MFD2639589.1"/>
    <property type="molecule type" value="Genomic_DNA"/>
</dbReference>
<keyword evidence="8" id="KW-0289">Folate biosynthesis</keyword>
<feature type="domain" description="7,8-dihydro-6-hydroxymethylpterin-pyrophosphokinase" evidence="9">
    <location>
        <begin position="88"/>
        <end position="99"/>
    </location>
</feature>
<dbReference type="InterPro" id="IPR000550">
    <property type="entry name" value="Hppk"/>
</dbReference>
<dbReference type="Proteomes" id="UP001597452">
    <property type="component" value="Unassembled WGS sequence"/>
</dbReference>
<dbReference type="PANTHER" id="PTHR43071:SF1">
    <property type="entry name" value="2-AMINO-4-HYDROXY-6-HYDROXYMETHYLDIHYDROPTERIDINE PYROPHOSPHOKINASE"/>
    <property type="match status" value="1"/>
</dbReference>
<evidence type="ECO:0000256" key="1">
    <source>
        <dbReference type="ARBA" id="ARBA00000198"/>
    </source>
</evidence>
<dbReference type="SUPFAM" id="SSF55083">
    <property type="entry name" value="6-hydroxymethyl-7,8-dihydropterin pyrophosphokinase, HPPK"/>
    <property type="match status" value="1"/>
</dbReference>
<comment type="pathway">
    <text evidence="2">Cofactor biosynthesis; tetrahydrofolate biosynthesis; 2-amino-4-hydroxy-6-hydroxymethyl-7,8-dihydropteridine diphosphate from 7,8-dihydroneopterin triphosphate: step 4/4.</text>
</comment>
<comment type="catalytic activity">
    <reaction evidence="1">
        <text>6-hydroxymethyl-7,8-dihydropterin + ATP = (7,8-dihydropterin-6-yl)methyl diphosphate + AMP + H(+)</text>
        <dbReference type="Rhea" id="RHEA:11412"/>
        <dbReference type="ChEBI" id="CHEBI:15378"/>
        <dbReference type="ChEBI" id="CHEBI:30616"/>
        <dbReference type="ChEBI" id="CHEBI:44841"/>
        <dbReference type="ChEBI" id="CHEBI:72950"/>
        <dbReference type="ChEBI" id="CHEBI:456215"/>
        <dbReference type="EC" id="2.7.6.3"/>
    </reaction>
</comment>
<dbReference type="NCBIfam" id="TIGR01498">
    <property type="entry name" value="folK"/>
    <property type="match status" value="1"/>
</dbReference>
<keyword evidence="11" id="KW-1185">Reference proteome</keyword>
<protein>
    <recommendedName>
        <fullName evidence="3">2-amino-4-hydroxy-6-hydroxymethyldihydropteridine diphosphokinase</fullName>
        <ecNumber evidence="3">2.7.6.3</ecNumber>
    </recommendedName>
</protein>